<dbReference type="InterPro" id="IPR027417">
    <property type="entry name" value="P-loop_NTPase"/>
</dbReference>
<dbReference type="Gene3D" id="3.40.50.300">
    <property type="entry name" value="P-loop containing nucleotide triphosphate hydrolases"/>
    <property type="match status" value="2"/>
</dbReference>
<dbReference type="RefSeq" id="WP_003327757.1">
    <property type="nucleotide sequence ID" value="NC_014639.1"/>
</dbReference>
<name>A0ABN3Z9B2_BACA1</name>
<organism evidence="3 4">
    <name type="scientific">Bacillus atrophaeus (strain 1942)</name>
    <dbReference type="NCBI Taxonomy" id="720555"/>
    <lineage>
        <taxon>Bacteria</taxon>
        <taxon>Bacillati</taxon>
        <taxon>Bacillota</taxon>
        <taxon>Bacilli</taxon>
        <taxon>Bacillales</taxon>
        <taxon>Bacillaceae</taxon>
        <taxon>Bacillus</taxon>
    </lineage>
</organism>
<keyword evidence="1" id="KW-0175">Coiled coil</keyword>
<dbReference type="SUPFAM" id="SSF52540">
    <property type="entry name" value="P-loop containing nucleoside triphosphate hydrolases"/>
    <property type="match status" value="1"/>
</dbReference>
<feature type="coiled-coil region" evidence="1">
    <location>
        <begin position="375"/>
        <end position="416"/>
    </location>
</feature>
<evidence type="ECO:0000313" key="4">
    <source>
        <dbReference type="Proteomes" id="UP000006867"/>
    </source>
</evidence>
<evidence type="ECO:0000259" key="2">
    <source>
        <dbReference type="Pfam" id="PF13514"/>
    </source>
</evidence>
<accession>A0ABN3Z9B2</accession>
<protein>
    <submittedName>
        <fullName evidence="3">ATPase involved in DNA metabolism</fullName>
    </submittedName>
</protein>
<gene>
    <name evidence="3" type="ordered locus">BATR1942_02585</name>
</gene>
<dbReference type="Proteomes" id="UP000006867">
    <property type="component" value="Chromosome"/>
</dbReference>
<evidence type="ECO:0000256" key="1">
    <source>
        <dbReference type="SAM" id="Coils"/>
    </source>
</evidence>
<feature type="coiled-coil region" evidence="1">
    <location>
        <begin position="646"/>
        <end position="807"/>
    </location>
</feature>
<evidence type="ECO:0000313" key="3">
    <source>
        <dbReference type="EMBL" id="ADP31473.1"/>
    </source>
</evidence>
<keyword evidence="4" id="KW-1185">Reference proteome</keyword>
<feature type="coiled-coil region" evidence="1">
    <location>
        <begin position="176"/>
        <end position="223"/>
    </location>
</feature>
<feature type="domain" description="YhaN AAA" evidence="2">
    <location>
        <begin position="1"/>
        <end position="196"/>
    </location>
</feature>
<dbReference type="PANTHER" id="PTHR41259:SF1">
    <property type="entry name" value="DOUBLE-STRAND BREAK REPAIR RAD50 ATPASE, PUTATIVE-RELATED"/>
    <property type="match status" value="1"/>
</dbReference>
<dbReference type="PANTHER" id="PTHR41259">
    <property type="entry name" value="DOUBLE-STRAND BREAK REPAIR RAD50 ATPASE, PUTATIVE-RELATED"/>
    <property type="match status" value="1"/>
</dbReference>
<sequence length="958" mass="110267">MRILSLHIYQYGKFSNQTFHFSTSGVQLIYGLNEAGKTTMMSFIESMLFGFPKTKKYEPKTGGVYGGILEAEHHEYGRIKVERTKGASGRVRVYTAAGEVKTEDFLKKLLRNTDRALYKSIYSFDVFGLQEIHTFNRDKIGEFLLFSSLFGAEAVTKLDSRLAKEQDRLYKPNGRNPRLNQELETLKQLTAKLKQAESLEAGYHSLLEERKALASSLADAETELTGLTEHIRHIDAAIHLKPLIDQKTALQQKMEAYPAQSARFPADGLYQLEKYESHIHPKSAQLEALRVKAAELSSQSQQLMPNEEMLKNEALIQNLLAEYHMYQSYGEQLSAVQAQLRQVSSRVSSGLQQLGKADEKELLHMNTAYDYEWQLQQAMQSYGQARDRKKQLDETFEQARRDLEEAERAYEESAAAVLNDHQRKEKEAELKKQGFYQGQEELASQLMLLEKQQAKQKKIILGAGVLCTAFFLIVKEWLPAIAFAAAVLIYLFVTFKKAPAIRITAQRSQQKTNMPSGEMDELKEALWRDDQNRQQLITLKAVLQQKEAGYERVIQQFEEWEAEMAPAQSRIESYKKDLGFSEDTSFLLDAYSLMKGLKNEIKKKHELTIEAGRLQKHRRTFEARLNQLMPSENGDEHTVADLIHFLKKSVEREEKIEKQKREIETEIQYAEEQMRDLDQEIQYFQAQIDRLFHAAGANDREDFRAIAEIGRKRKETEEQLQNIKAQLHGAHSDATQLAGSGTLSEMKRKLSEAKERRDRLHEDVHHSREQLALLAVRQEQLEASGTVSELKLQTEMQKERVKSLAKEWAAIQMVRQVIKDKMERHKKVGLPRLLETAKAFFHPLTGGSYENIYFSEADDSIMVMRSDGMTFHAEELSQATCEQLYASIRFALALTRQDGVMLPFQLDDSFVHFDQERLKRVLEVLARFSEGNRQILYFTCHEHVKASFPNDQVIHLLS</sequence>
<dbReference type="EMBL" id="CP002207">
    <property type="protein sequence ID" value="ADP31473.1"/>
    <property type="molecule type" value="Genomic_DNA"/>
</dbReference>
<proteinExistence type="predicted"/>
<dbReference type="Pfam" id="PF13514">
    <property type="entry name" value="AAA_27"/>
    <property type="match status" value="1"/>
</dbReference>
<dbReference type="InterPro" id="IPR038734">
    <property type="entry name" value="YhaN_AAA"/>
</dbReference>
<reference evidence="3 4" key="1">
    <citation type="journal article" date="2011" name="Front. Microbiol.">
        <title>Genomic signatures of strain selection and enhancement in Bacillus atrophaeus var. globigii, a historical biowarfare simulant.</title>
        <authorList>
            <person name="Gibbons H.S."/>
            <person name="Broomall S.M."/>
            <person name="McNew L.A."/>
            <person name="Daligault H."/>
            <person name="Chapman C."/>
            <person name="Bruce D."/>
            <person name="Karavis M."/>
            <person name="Krepps M."/>
            <person name="McGregor P.A."/>
            <person name="Hong C."/>
            <person name="Park K.H."/>
            <person name="Akmal A."/>
            <person name="Feldman A."/>
            <person name="Lin J.S."/>
            <person name="Chang W.E."/>
            <person name="Higgs B.W."/>
            <person name="Demirev P."/>
            <person name="Lindquist J."/>
            <person name="Liem A."/>
            <person name="Fochler E."/>
            <person name="Read T.D."/>
            <person name="Tapia R."/>
            <person name="Johnson S."/>
            <person name="Bishop-Lilly K.A."/>
            <person name="Detter C."/>
            <person name="Han C."/>
            <person name="Sozhamannan S."/>
            <person name="Rosenzweig C.N."/>
            <person name="Skowronski E.W."/>
        </authorList>
    </citation>
    <scope>NUCLEOTIDE SEQUENCE [LARGE SCALE GENOMIC DNA]</scope>
    <source>
        <strain evidence="3 4">1942</strain>
    </source>
</reference>